<evidence type="ECO:0000313" key="3">
    <source>
        <dbReference type="Proteomes" id="UP000762703"/>
    </source>
</evidence>
<keyword evidence="1" id="KW-0812">Transmembrane</keyword>
<gene>
    <name evidence="2" type="ORF">E7Z73_05655</name>
</gene>
<reference evidence="2" key="1">
    <citation type="submission" date="2019-04" db="EMBL/GenBank/DDBJ databases">
        <title>Evolution of Biomass-Degrading Anaerobic Consortia Revealed by Metagenomics.</title>
        <authorList>
            <person name="Peng X."/>
        </authorList>
    </citation>
    <scope>NUCLEOTIDE SEQUENCE</scope>
    <source>
        <strain evidence="2">SIG12</strain>
    </source>
</reference>
<dbReference type="EMBL" id="SUTE01000042">
    <property type="protein sequence ID" value="MBE6505211.1"/>
    <property type="molecule type" value="Genomic_DNA"/>
</dbReference>
<keyword evidence="1" id="KW-0472">Membrane</keyword>
<evidence type="ECO:0000256" key="1">
    <source>
        <dbReference type="SAM" id="Phobius"/>
    </source>
</evidence>
<sequence>MNLKRIGILLIFVGIFLSVFFIGDKTYFVPALTITVLGFFITLVGFIEDVKRRKDINDQLDKDIVTIIQPLITKYSNLNREYKSSLSEEDYAQKRLEMNKSLESELKENLPYLESREIKKIVIDFNREQDKIN</sequence>
<proteinExistence type="predicted"/>
<comment type="caution">
    <text evidence="2">The sequence shown here is derived from an EMBL/GenBank/DDBJ whole genome shotgun (WGS) entry which is preliminary data.</text>
</comment>
<dbReference type="Proteomes" id="UP000762703">
    <property type="component" value="Unassembled WGS sequence"/>
</dbReference>
<dbReference type="AlphaFoldDB" id="A0A8T3VKB3"/>
<name>A0A8T3VKB3_9EURY</name>
<keyword evidence="1" id="KW-1133">Transmembrane helix</keyword>
<feature type="transmembrane region" description="Helical" evidence="1">
    <location>
        <begin position="29"/>
        <end position="47"/>
    </location>
</feature>
<evidence type="ECO:0000313" key="2">
    <source>
        <dbReference type="EMBL" id="MBE6505211.1"/>
    </source>
</evidence>
<accession>A0A8T3VKB3</accession>
<organism evidence="2 3">
    <name type="scientific">Methanobrevibacter millerae</name>
    <dbReference type="NCBI Taxonomy" id="230361"/>
    <lineage>
        <taxon>Archaea</taxon>
        <taxon>Methanobacteriati</taxon>
        <taxon>Methanobacteriota</taxon>
        <taxon>Methanomada group</taxon>
        <taxon>Methanobacteria</taxon>
        <taxon>Methanobacteriales</taxon>
        <taxon>Methanobacteriaceae</taxon>
        <taxon>Methanobrevibacter</taxon>
    </lineage>
</organism>
<protein>
    <submittedName>
        <fullName evidence="2">Uncharacterized protein</fullName>
    </submittedName>
</protein>
<feature type="transmembrane region" description="Helical" evidence="1">
    <location>
        <begin position="7"/>
        <end position="23"/>
    </location>
</feature>
<dbReference type="RefSeq" id="WP_303736851.1">
    <property type="nucleotide sequence ID" value="NZ_SUTE01000042.1"/>
</dbReference>